<evidence type="ECO:0000256" key="2">
    <source>
        <dbReference type="ARBA" id="ARBA00023043"/>
    </source>
</evidence>
<reference evidence="4" key="1">
    <citation type="journal article" date="2016" name="Mol. Ecol.">
        <title>Evolution and Function of Eukaryotic-like Proteins (ELPs) from sponge symbionts.</title>
        <authorList>
            <person name="Reynolds D."/>
            <person name="Thomas T."/>
        </authorList>
    </citation>
    <scope>NUCLEOTIDE SEQUENCE</scope>
</reference>
<dbReference type="AlphaFoldDB" id="A0A1B3SNX3"/>
<evidence type="ECO:0000256" key="1">
    <source>
        <dbReference type="ARBA" id="ARBA00022737"/>
    </source>
</evidence>
<dbReference type="Gene3D" id="1.25.40.20">
    <property type="entry name" value="Ankyrin repeat-containing domain"/>
    <property type="match status" value="1"/>
</dbReference>
<protein>
    <submittedName>
        <fullName evidence="4">Ankyrin repeat protein</fullName>
    </submittedName>
</protein>
<keyword evidence="2" id="KW-0040">ANK repeat</keyword>
<feature type="region of interest" description="Disordered" evidence="3">
    <location>
        <begin position="1"/>
        <end position="20"/>
    </location>
</feature>
<dbReference type="PROSITE" id="PS50088">
    <property type="entry name" value="ANK_REPEAT"/>
    <property type="match status" value="2"/>
</dbReference>
<dbReference type="PANTHER" id="PTHR24171:SF9">
    <property type="entry name" value="ANKYRIN REPEAT DOMAIN-CONTAINING PROTEIN 39"/>
    <property type="match status" value="1"/>
</dbReference>
<sequence>MAASDSSPTPLHSAAESGDVDQVRELLQQGKYAVNCTDSKGHTPLHYASAMGCLAAVEVLMSEFRV</sequence>
<proteinExistence type="predicted"/>
<evidence type="ECO:0000256" key="3">
    <source>
        <dbReference type="SAM" id="MobiDB-lite"/>
    </source>
</evidence>
<name>A0A1B3SNX3_9ZZZZ</name>
<evidence type="ECO:0000313" key="4">
    <source>
        <dbReference type="EMBL" id="AOG62264.1"/>
    </source>
</evidence>
<dbReference type="InterPro" id="IPR036770">
    <property type="entry name" value="Ankyrin_rpt-contain_sf"/>
</dbReference>
<dbReference type="SMART" id="SM00248">
    <property type="entry name" value="ANK"/>
    <property type="match status" value="2"/>
</dbReference>
<dbReference type="InterPro" id="IPR002110">
    <property type="entry name" value="Ankyrin_rpt"/>
</dbReference>
<dbReference type="PROSITE" id="PS50297">
    <property type="entry name" value="ANK_REP_REGION"/>
    <property type="match status" value="2"/>
</dbReference>
<dbReference type="EMBL" id="KX237775">
    <property type="protein sequence ID" value="AOG62264.1"/>
    <property type="molecule type" value="Genomic_DNA"/>
</dbReference>
<dbReference type="PANTHER" id="PTHR24171">
    <property type="entry name" value="ANKYRIN REPEAT DOMAIN-CONTAINING PROTEIN 39-RELATED"/>
    <property type="match status" value="1"/>
</dbReference>
<feature type="compositionally biased region" description="Polar residues" evidence="3">
    <location>
        <begin position="1"/>
        <end position="10"/>
    </location>
</feature>
<keyword evidence="1" id="KW-0677">Repeat</keyword>
<organism evidence="4">
    <name type="scientific">uncultured organism</name>
    <dbReference type="NCBI Taxonomy" id="155900"/>
    <lineage>
        <taxon>unclassified sequences</taxon>
        <taxon>environmental samples</taxon>
    </lineage>
</organism>
<dbReference type="SUPFAM" id="SSF48403">
    <property type="entry name" value="Ankyrin repeat"/>
    <property type="match status" value="1"/>
</dbReference>
<dbReference type="Pfam" id="PF12796">
    <property type="entry name" value="Ank_2"/>
    <property type="match status" value="1"/>
</dbReference>
<accession>A0A1B3SNX3</accession>